<accession>A0A2V1AJE3</accession>
<sequence>MAKKNIEYTAKVLFLHGYTQSASAFYAKTSALRKKLAQYKLKAVYLNAPIQLSPAELPTTDSLSKFGAVGGDDDALKYRAWWVKNPDNTYEIDSAIDTVKRYIKDGELLNEEGVFEKEEGNLPLKGIIGFSQGACFAGALVHKFNELFGIDLDFAVLYSGFKIDVSLMPDFKKYYTDDDGASTKTRLLHVVGELDTVVGEDRAYTFYETSKKNSDLLKHPGGHFVPNSKLLVDQVVNWVQGAEKEEAKKEESKKVDDVDDILAMMDKVGV</sequence>
<proteinExistence type="predicted"/>
<name>A0A2V1AJE3_9ASCO</name>
<evidence type="ECO:0000313" key="4">
    <source>
        <dbReference type="Proteomes" id="UP000244406"/>
    </source>
</evidence>
<keyword evidence="1" id="KW-0378">Hydrolase</keyword>
<dbReference type="Pfam" id="PF03959">
    <property type="entry name" value="FSH1"/>
    <property type="match status" value="1"/>
</dbReference>
<comment type="caution">
    <text evidence="3">The sequence shown here is derived from an EMBL/GenBank/DDBJ whole genome shotgun (WGS) entry which is preliminary data.</text>
</comment>
<dbReference type="PANTHER" id="PTHR48070">
    <property type="entry name" value="ESTERASE OVCA2"/>
    <property type="match status" value="1"/>
</dbReference>
<dbReference type="InterPro" id="IPR005645">
    <property type="entry name" value="FSH-like_dom"/>
</dbReference>
<keyword evidence="4" id="KW-1185">Reference proteome</keyword>
<evidence type="ECO:0000259" key="2">
    <source>
        <dbReference type="Pfam" id="PF03959"/>
    </source>
</evidence>
<dbReference type="AlphaFoldDB" id="A0A2V1AJE3"/>
<dbReference type="InterPro" id="IPR029058">
    <property type="entry name" value="AB_hydrolase_fold"/>
</dbReference>
<dbReference type="PANTHER" id="PTHR48070:SF6">
    <property type="entry name" value="ESTERASE OVCA2"/>
    <property type="match status" value="1"/>
</dbReference>
<dbReference type="Gene3D" id="3.40.50.1820">
    <property type="entry name" value="alpha/beta hydrolase"/>
    <property type="match status" value="1"/>
</dbReference>
<dbReference type="VEuPathDB" id="FungiDB:CXQ87_001364"/>
<dbReference type="EMBL" id="PKFP01000008">
    <property type="protein sequence ID" value="PVH18437.1"/>
    <property type="molecule type" value="Genomic_DNA"/>
</dbReference>
<dbReference type="Proteomes" id="UP000244406">
    <property type="component" value="Unassembled WGS sequence"/>
</dbReference>
<protein>
    <recommendedName>
        <fullName evidence="2">Serine hydrolase domain-containing protein</fullName>
    </recommendedName>
</protein>
<evidence type="ECO:0000256" key="1">
    <source>
        <dbReference type="ARBA" id="ARBA00022801"/>
    </source>
</evidence>
<gene>
    <name evidence="3" type="ORF">CXQ87_001364</name>
</gene>
<evidence type="ECO:0000313" key="3">
    <source>
        <dbReference type="EMBL" id="PVH18437.1"/>
    </source>
</evidence>
<organism evidence="3 4">
    <name type="scientific">Candidozyma duobushaemuli</name>
    <dbReference type="NCBI Taxonomy" id="1231522"/>
    <lineage>
        <taxon>Eukaryota</taxon>
        <taxon>Fungi</taxon>
        <taxon>Dikarya</taxon>
        <taxon>Ascomycota</taxon>
        <taxon>Saccharomycotina</taxon>
        <taxon>Pichiomycetes</taxon>
        <taxon>Metschnikowiaceae</taxon>
        <taxon>Candidozyma</taxon>
    </lineage>
</organism>
<dbReference type="InterPro" id="IPR050593">
    <property type="entry name" value="LovG"/>
</dbReference>
<dbReference type="GO" id="GO:0005737">
    <property type="term" value="C:cytoplasm"/>
    <property type="evidence" value="ECO:0007669"/>
    <property type="project" value="TreeGrafter"/>
</dbReference>
<dbReference type="RefSeq" id="XP_025339377.1">
    <property type="nucleotide sequence ID" value="XM_025479904.1"/>
</dbReference>
<dbReference type="GeneID" id="37001364"/>
<dbReference type="GO" id="GO:0016787">
    <property type="term" value="F:hydrolase activity"/>
    <property type="evidence" value="ECO:0007669"/>
    <property type="project" value="UniProtKB-KW"/>
</dbReference>
<reference evidence="3 4" key="1">
    <citation type="submission" date="2017-12" db="EMBL/GenBank/DDBJ databases">
        <title>Genome Sequence of the Amphotericin B-resistant Candida duobushaemulonii strain, B09383.</title>
        <authorList>
            <person name="Chow N.A."/>
            <person name="Gade L."/>
            <person name="Batra D."/>
            <person name="Rowe L.A."/>
            <person name="Loparev V.N."/>
            <person name="Litvintseva A.P."/>
        </authorList>
    </citation>
    <scope>NUCLEOTIDE SEQUENCE [LARGE SCALE GENOMIC DNA]</scope>
    <source>
        <strain evidence="3 4">B09383</strain>
    </source>
</reference>
<dbReference type="GO" id="GO:0005634">
    <property type="term" value="C:nucleus"/>
    <property type="evidence" value="ECO:0007669"/>
    <property type="project" value="TreeGrafter"/>
</dbReference>
<feature type="domain" description="Serine hydrolase" evidence="2">
    <location>
        <begin position="9"/>
        <end position="234"/>
    </location>
</feature>
<dbReference type="SUPFAM" id="SSF53474">
    <property type="entry name" value="alpha/beta-Hydrolases"/>
    <property type="match status" value="1"/>
</dbReference>